<accession>A0A3E0V9V2</accession>
<reference evidence="1 2" key="1">
    <citation type="submission" date="2017-04" db="EMBL/GenBank/DDBJ databases">
        <title>Comparative genome analysis of Subtercola boreus.</title>
        <authorList>
            <person name="Cho Y.-J."/>
            <person name="Cho A."/>
            <person name="Kim O.-S."/>
            <person name="Lee J.-I."/>
        </authorList>
    </citation>
    <scope>NUCLEOTIDE SEQUENCE [LARGE SCALE GENOMIC DNA]</scope>
    <source>
        <strain evidence="1 2">K300</strain>
    </source>
</reference>
<protein>
    <submittedName>
        <fullName evidence="1">Uncharacterized protein</fullName>
    </submittedName>
</protein>
<dbReference type="AlphaFoldDB" id="A0A3E0V9V2"/>
<dbReference type="OrthoDB" id="9892470at2"/>
<organism evidence="1 2">
    <name type="scientific">Subtercola boreus</name>
    <dbReference type="NCBI Taxonomy" id="120213"/>
    <lineage>
        <taxon>Bacteria</taxon>
        <taxon>Bacillati</taxon>
        <taxon>Actinomycetota</taxon>
        <taxon>Actinomycetes</taxon>
        <taxon>Micrococcales</taxon>
        <taxon>Microbacteriaceae</taxon>
        <taxon>Subtercola</taxon>
    </lineage>
</organism>
<keyword evidence="2" id="KW-1185">Reference proteome</keyword>
<gene>
    <name evidence="1" type="ORF">B7R54_18860</name>
</gene>
<comment type="caution">
    <text evidence="1">The sequence shown here is derived from an EMBL/GenBank/DDBJ whole genome shotgun (WGS) entry which is preliminary data.</text>
</comment>
<evidence type="ECO:0000313" key="1">
    <source>
        <dbReference type="EMBL" id="RFA06441.1"/>
    </source>
</evidence>
<dbReference type="Proteomes" id="UP000256486">
    <property type="component" value="Unassembled WGS sequence"/>
</dbReference>
<sequence length="66" mass="7358">MLDLTSEQDARYAVLVNALADYATTLEHQADDEHDREPGSYTETGFKRDAATARALMAEIEQQLEA</sequence>
<dbReference type="RefSeq" id="WP_116416821.1">
    <property type="nucleotide sequence ID" value="NZ_NBWZ01000002.1"/>
</dbReference>
<name>A0A3E0V9V2_9MICO</name>
<proteinExistence type="predicted"/>
<dbReference type="EMBL" id="NBWZ01000002">
    <property type="protein sequence ID" value="RFA06441.1"/>
    <property type="molecule type" value="Genomic_DNA"/>
</dbReference>
<evidence type="ECO:0000313" key="2">
    <source>
        <dbReference type="Proteomes" id="UP000256486"/>
    </source>
</evidence>